<reference evidence="12" key="1">
    <citation type="submission" date="2021-06" db="EMBL/GenBank/DDBJ databases">
        <authorList>
            <consortium name="Wellcome Sanger Institute Data Sharing"/>
        </authorList>
    </citation>
    <scope>NUCLEOTIDE SEQUENCE [LARGE SCALE GENOMIC DNA]</scope>
</reference>
<protein>
    <submittedName>
        <fullName evidence="12">Claudin-9-like</fullName>
    </submittedName>
</protein>
<comment type="similarity">
    <text evidence="3">Belongs to the claudin family.</text>
</comment>
<reference evidence="12" key="3">
    <citation type="submission" date="2025-09" db="UniProtKB">
        <authorList>
            <consortium name="Ensembl"/>
        </authorList>
    </citation>
    <scope>IDENTIFICATION</scope>
</reference>
<dbReference type="PANTHER" id="PTHR12002">
    <property type="entry name" value="CLAUDIN"/>
    <property type="match status" value="1"/>
</dbReference>
<dbReference type="OrthoDB" id="9929210at2759"/>
<dbReference type="AlphaFoldDB" id="A0A8C4XG75"/>
<keyword evidence="13" id="KW-1185">Reference proteome</keyword>
<keyword evidence="9 11" id="KW-0472">Membrane</keyword>
<dbReference type="GeneTree" id="ENSGT00940000163648"/>
<dbReference type="Pfam" id="PF00822">
    <property type="entry name" value="PMP22_Claudin"/>
    <property type="match status" value="1"/>
</dbReference>
<feature type="transmembrane region" description="Helical" evidence="11">
    <location>
        <begin position="116"/>
        <end position="139"/>
    </location>
</feature>
<dbReference type="PRINTS" id="PR01077">
    <property type="entry name" value="CLAUDIN"/>
</dbReference>
<evidence type="ECO:0000256" key="6">
    <source>
        <dbReference type="ARBA" id="ARBA00022692"/>
    </source>
</evidence>
<keyword evidence="5" id="KW-1003">Cell membrane</keyword>
<keyword evidence="7" id="KW-0965">Cell junction</keyword>
<dbReference type="Gene3D" id="1.20.140.150">
    <property type="match status" value="1"/>
</dbReference>
<sequence>MANTGLQLIGFTGAVTGWIMAIAVTALPQWSVTAFINGPILTSEIMWEGIWMTCVYRTTGQMQCKIFDSLLALPPNTQASRALMCLAIFLGFLSIMFTCCGMKCTTCAVDDKQAKAGFALTGGMLFISTGVLILIPISWTAHNIIIDFYNKNTPPALKRELGQAIYLGWAAAVLLILGGALLCSTCPQAPRDYRRGYASNLMHSRASAPPKSPSGGGIPLKEYV</sequence>
<name>A0A8C4XG75_ERPCA</name>
<keyword evidence="6 11" id="KW-0812">Transmembrane</keyword>
<evidence type="ECO:0000256" key="1">
    <source>
        <dbReference type="ARBA" id="ARBA00004435"/>
    </source>
</evidence>
<evidence type="ECO:0000256" key="5">
    <source>
        <dbReference type="ARBA" id="ARBA00022475"/>
    </source>
</evidence>
<evidence type="ECO:0000256" key="7">
    <source>
        <dbReference type="ARBA" id="ARBA00022949"/>
    </source>
</evidence>
<dbReference type="GeneID" id="114664701"/>
<keyword evidence="8 11" id="KW-1133">Transmembrane helix</keyword>
<dbReference type="RefSeq" id="XP_028674749.1">
    <property type="nucleotide sequence ID" value="XM_028818916.2"/>
</dbReference>
<reference evidence="12" key="2">
    <citation type="submission" date="2025-08" db="UniProtKB">
        <authorList>
            <consortium name="Ensembl"/>
        </authorList>
    </citation>
    <scope>IDENTIFICATION</scope>
</reference>
<evidence type="ECO:0000256" key="2">
    <source>
        <dbReference type="ARBA" id="ARBA00004651"/>
    </source>
</evidence>
<evidence type="ECO:0000313" key="12">
    <source>
        <dbReference type="Ensembl" id="ENSECRP00000029693.1"/>
    </source>
</evidence>
<evidence type="ECO:0000256" key="9">
    <source>
        <dbReference type="ARBA" id="ARBA00023136"/>
    </source>
</evidence>
<evidence type="ECO:0000256" key="3">
    <source>
        <dbReference type="ARBA" id="ARBA00008295"/>
    </source>
</evidence>
<dbReference type="GO" id="GO:0005198">
    <property type="term" value="F:structural molecule activity"/>
    <property type="evidence" value="ECO:0007669"/>
    <property type="project" value="InterPro"/>
</dbReference>
<evidence type="ECO:0000256" key="10">
    <source>
        <dbReference type="SAM" id="MobiDB-lite"/>
    </source>
</evidence>
<proteinExistence type="inferred from homology"/>
<evidence type="ECO:0000256" key="4">
    <source>
        <dbReference type="ARBA" id="ARBA00022427"/>
    </source>
</evidence>
<feature type="transmembrane region" description="Helical" evidence="11">
    <location>
        <begin position="81"/>
        <end position="104"/>
    </location>
</feature>
<comment type="subcellular location">
    <subcellularLocation>
        <location evidence="1">Cell junction</location>
        <location evidence="1">Tight junction</location>
    </subcellularLocation>
    <subcellularLocation>
        <location evidence="2">Cell membrane</location>
        <topology evidence="2">Multi-pass membrane protein</topology>
    </subcellularLocation>
</comment>
<organism evidence="12 13">
    <name type="scientific">Erpetoichthys calabaricus</name>
    <name type="common">Rope fish</name>
    <name type="synonym">Calamoichthys calabaricus</name>
    <dbReference type="NCBI Taxonomy" id="27687"/>
    <lineage>
        <taxon>Eukaryota</taxon>
        <taxon>Metazoa</taxon>
        <taxon>Chordata</taxon>
        <taxon>Craniata</taxon>
        <taxon>Vertebrata</taxon>
        <taxon>Euteleostomi</taxon>
        <taxon>Actinopterygii</taxon>
        <taxon>Polypteriformes</taxon>
        <taxon>Polypteridae</taxon>
        <taxon>Erpetoichthys</taxon>
    </lineage>
</organism>
<dbReference type="Proteomes" id="UP000694620">
    <property type="component" value="Chromosome 14"/>
</dbReference>
<dbReference type="FunFam" id="1.20.140.150:FF:000001">
    <property type="entry name" value="Claudin"/>
    <property type="match status" value="1"/>
</dbReference>
<feature type="region of interest" description="Disordered" evidence="10">
    <location>
        <begin position="204"/>
        <end position="224"/>
    </location>
</feature>
<dbReference type="GO" id="GO:0005923">
    <property type="term" value="C:bicellular tight junction"/>
    <property type="evidence" value="ECO:0007669"/>
    <property type="project" value="UniProtKB-SubCell"/>
</dbReference>
<dbReference type="GO" id="GO:0005886">
    <property type="term" value="C:plasma membrane"/>
    <property type="evidence" value="ECO:0007669"/>
    <property type="project" value="UniProtKB-SubCell"/>
</dbReference>
<feature type="transmembrane region" description="Helical" evidence="11">
    <location>
        <begin position="164"/>
        <end position="185"/>
    </location>
</feature>
<dbReference type="InterPro" id="IPR006187">
    <property type="entry name" value="Claudin"/>
</dbReference>
<evidence type="ECO:0000256" key="11">
    <source>
        <dbReference type="SAM" id="Phobius"/>
    </source>
</evidence>
<dbReference type="InterPro" id="IPR004031">
    <property type="entry name" value="PMP22/EMP/MP20/Claudin"/>
</dbReference>
<accession>A0A8C4XG75</accession>
<gene>
    <name evidence="12" type="primary">cldn35</name>
</gene>
<keyword evidence="4" id="KW-0796">Tight junction</keyword>
<evidence type="ECO:0000313" key="13">
    <source>
        <dbReference type="Proteomes" id="UP000694620"/>
    </source>
</evidence>
<dbReference type="Ensembl" id="ENSECRT00000030323.1">
    <property type="protein sequence ID" value="ENSECRP00000029693.1"/>
    <property type="gene ID" value="ENSECRG00000020159.1"/>
</dbReference>
<feature type="transmembrane region" description="Helical" evidence="11">
    <location>
        <begin position="7"/>
        <end position="27"/>
    </location>
</feature>
<evidence type="ECO:0000256" key="8">
    <source>
        <dbReference type="ARBA" id="ARBA00022989"/>
    </source>
</evidence>